<organism evidence="3">
    <name type="scientific">Candidatus Methanogaster sp. ANME-2c ERB4</name>
    <dbReference type="NCBI Taxonomy" id="2759911"/>
    <lineage>
        <taxon>Archaea</taxon>
        <taxon>Methanobacteriati</taxon>
        <taxon>Methanobacteriota</taxon>
        <taxon>Stenosarchaea group</taxon>
        <taxon>Methanomicrobia</taxon>
        <taxon>Methanosarcinales</taxon>
        <taxon>ANME-2 cluster</taxon>
        <taxon>Candidatus Methanogasteraceae</taxon>
        <taxon>Candidatus Methanogaster</taxon>
    </lineage>
</organism>
<dbReference type="AlphaFoldDB" id="A0A7G9YHW4"/>
<dbReference type="Pfam" id="PF00963">
    <property type="entry name" value="Cohesin"/>
    <property type="match status" value="1"/>
</dbReference>
<name>A0A7G9YHW4_9EURY</name>
<protein>
    <recommendedName>
        <fullName evidence="2">Cohesin domain-containing protein</fullName>
    </recommendedName>
</protein>
<accession>A0A7G9YHW4</accession>
<dbReference type="Gene3D" id="1.10.1330.10">
    <property type="entry name" value="Dockerin domain"/>
    <property type="match status" value="1"/>
</dbReference>
<proteinExistence type="predicted"/>
<dbReference type="InterPro" id="IPR008965">
    <property type="entry name" value="CBM2/CBM3_carb-bd_dom_sf"/>
</dbReference>
<gene>
    <name evidence="3" type="ORF">HEDHIHPB_00027</name>
</gene>
<evidence type="ECO:0000256" key="1">
    <source>
        <dbReference type="SAM" id="Phobius"/>
    </source>
</evidence>
<dbReference type="InterPro" id="IPR036439">
    <property type="entry name" value="Dockerin_dom_sf"/>
</dbReference>
<keyword evidence="1" id="KW-1133">Transmembrane helix</keyword>
<feature type="domain" description="Cohesin" evidence="2">
    <location>
        <begin position="31"/>
        <end position="152"/>
    </location>
</feature>
<sequence>MEYNKMHKHFKTPVYAMVLLLVCTVYAAGAMTVYVDDTSGDNGATIDVPISVSSTENIGAMDISLTYDPAVITATGVADGELIADADLTANYTGASGVVNVSLASLNGINGTGAIAVIQFKVVGCEDVTSPLTFSRADAYDLDKPITDADGKVIGYEQMTVETTNATFTATGECDGNNTGDIDGSGGDPTMSDAVYLAKHVVGLSGYETISANGDIDDSGDVTMSDAVYLAKHVVGLSGYETLYPE</sequence>
<dbReference type="GO" id="GO:0030246">
    <property type="term" value="F:carbohydrate binding"/>
    <property type="evidence" value="ECO:0007669"/>
    <property type="project" value="InterPro"/>
</dbReference>
<dbReference type="CDD" id="cd08547">
    <property type="entry name" value="Type_II_cohesin"/>
    <property type="match status" value="1"/>
</dbReference>
<dbReference type="SUPFAM" id="SSF49384">
    <property type="entry name" value="Carbohydrate-binding domain"/>
    <property type="match status" value="1"/>
</dbReference>
<evidence type="ECO:0000313" key="3">
    <source>
        <dbReference type="EMBL" id="QNO47598.1"/>
    </source>
</evidence>
<dbReference type="Gene3D" id="2.60.40.680">
    <property type="match status" value="1"/>
</dbReference>
<keyword evidence="1" id="KW-0472">Membrane</keyword>
<dbReference type="GO" id="GO:0000272">
    <property type="term" value="P:polysaccharide catabolic process"/>
    <property type="evidence" value="ECO:0007669"/>
    <property type="project" value="InterPro"/>
</dbReference>
<evidence type="ECO:0000259" key="2">
    <source>
        <dbReference type="Pfam" id="PF00963"/>
    </source>
</evidence>
<reference evidence="3" key="1">
    <citation type="submission" date="2020-06" db="EMBL/GenBank/DDBJ databases">
        <title>Unique genomic features of the anaerobic methanotrophic archaea.</title>
        <authorList>
            <person name="Chadwick G.L."/>
            <person name="Skennerton C.T."/>
            <person name="Laso-Perez R."/>
            <person name="Leu A.O."/>
            <person name="Speth D.R."/>
            <person name="Yu H."/>
            <person name="Morgan-Lang C."/>
            <person name="Hatzenpichler R."/>
            <person name="Goudeau D."/>
            <person name="Malmstrom R."/>
            <person name="Brazelton W.J."/>
            <person name="Woyke T."/>
            <person name="Hallam S.J."/>
            <person name="Tyson G.W."/>
            <person name="Wegener G."/>
            <person name="Boetius A."/>
            <person name="Orphan V."/>
        </authorList>
    </citation>
    <scope>NUCLEOTIDE SEQUENCE</scope>
</reference>
<feature type="transmembrane region" description="Helical" evidence="1">
    <location>
        <begin position="12"/>
        <end position="35"/>
    </location>
</feature>
<dbReference type="InterPro" id="IPR002102">
    <property type="entry name" value="Cohesin_dom"/>
</dbReference>
<keyword evidence="1" id="KW-0812">Transmembrane</keyword>
<dbReference type="EMBL" id="MT631266">
    <property type="protein sequence ID" value="QNO47598.1"/>
    <property type="molecule type" value="Genomic_DNA"/>
</dbReference>